<reference evidence="1" key="1">
    <citation type="submission" date="2020-11" db="EMBL/GenBank/DDBJ databases">
        <authorList>
            <person name="Tran Van P."/>
        </authorList>
    </citation>
    <scope>NUCLEOTIDE SEQUENCE</scope>
</reference>
<gene>
    <name evidence="1" type="ORF">TPSB3V08_LOCUS5901</name>
</gene>
<organism evidence="1">
    <name type="scientific">Timema poppense</name>
    <name type="common">Walking stick</name>
    <dbReference type="NCBI Taxonomy" id="170557"/>
    <lineage>
        <taxon>Eukaryota</taxon>
        <taxon>Metazoa</taxon>
        <taxon>Ecdysozoa</taxon>
        <taxon>Arthropoda</taxon>
        <taxon>Hexapoda</taxon>
        <taxon>Insecta</taxon>
        <taxon>Pterygota</taxon>
        <taxon>Neoptera</taxon>
        <taxon>Polyneoptera</taxon>
        <taxon>Phasmatodea</taxon>
        <taxon>Timematodea</taxon>
        <taxon>Timematoidea</taxon>
        <taxon>Timematidae</taxon>
        <taxon>Timema</taxon>
    </lineage>
</organism>
<dbReference type="AlphaFoldDB" id="A0A7R9D3N5"/>
<sequence>MKDQDVSFLVVEQALTGTDRNVSPTLALWNKLSQEQTEMNRPRCVTNSSIVEQALTGTDRDVSPTLALWNKLSQEQTEMCHQL</sequence>
<protein>
    <submittedName>
        <fullName evidence="1">Uncharacterized protein</fullName>
    </submittedName>
</protein>
<proteinExistence type="predicted"/>
<accession>A0A7R9D3N5</accession>
<evidence type="ECO:0000313" key="1">
    <source>
        <dbReference type="EMBL" id="CAD7407466.1"/>
    </source>
</evidence>
<dbReference type="EMBL" id="OD003283">
    <property type="protein sequence ID" value="CAD7407466.1"/>
    <property type="molecule type" value="Genomic_DNA"/>
</dbReference>
<name>A0A7R9D3N5_TIMPO</name>